<dbReference type="EMBL" id="HBHX01013235">
    <property type="protein sequence ID" value="CAE0106719.1"/>
    <property type="molecule type" value="Transcribed_RNA"/>
</dbReference>
<evidence type="ECO:0000256" key="2">
    <source>
        <dbReference type="ARBA" id="ARBA00022679"/>
    </source>
</evidence>
<evidence type="ECO:0000256" key="6">
    <source>
        <dbReference type="PROSITE-ProRule" id="PRU10141"/>
    </source>
</evidence>
<dbReference type="CDD" id="cd14008">
    <property type="entry name" value="STKc_LKB1_CaMKK"/>
    <property type="match status" value="1"/>
</dbReference>
<feature type="binding site" evidence="6">
    <location>
        <position position="83"/>
    </location>
    <ligand>
        <name>ATP</name>
        <dbReference type="ChEBI" id="CHEBI:30616"/>
    </ligand>
</feature>
<evidence type="ECO:0000256" key="5">
    <source>
        <dbReference type="ARBA" id="ARBA00022840"/>
    </source>
</evidence>
<comment type="similarity">
    <text evidence="7">Belongs to the protein kinase superfamily.</text>
</comment>
<dbReference type="Gene3D" id="1.10.510.10">
    <property type="entry name" value="Transferase(Phosphotransferase) domain 1"/>
    <property type="match status" value="1"/>
</dbReference>
<protein>
    <recommendedName>
        <fullName evidence="9">Protein kinase domain-containing protein</fullName>
    </recommendedName>
</protein>
<gene>
    <name evidence="10" type="ORF">HERI1096_LOCUS7378</name>
</gene>
<evidence type="ECO:0000259" key="9">
    <source>
        <dbReference type="PROSITE" id="PS50011"/>
    </source>
</evidence>
<reference evidence="10" key="1">
    <citation type="submission" date="2021-01" db="EMBL/GenBank/DDBJ databases">
        <authorList>
            <person name="Corre E."/>
            <person name="Pelletier E."/>
            <person name="Niang G."/>
            <person name="Scheremetjew M."/>
            <person name="Finn R."/>
            <person name="Kale V."/>
            <person name="Holt S."/>
            <person name="Cochrane G."/>
            <person name="Meng A."/>
            <person name="Brown T."/>
            <person name="Cohen L."/>
        </authorList>
    </citation>
    <scope>NUCLEOTIDE SEQUENCE</scope>
    <source>
        <strain evidence="10">CCMP281</strain>
    </source>
</reference>
<evidence type="ECO:0000256" key="7">
    <source>
        <dbReference type="RuleBase" id="RU000304"/>
    </source>
</evidence>
<dbReference type="GO" id="GO:0007165">
    <property type="term" value="P:signal transduction"/>
    <property type="evidence" value="ECO:0007669"/>
    <property type="project" value="TreeGrafter"/>
</dbReference>
<organism evidence="10">
    <name type="scientific">Haptolina ericina</name>
    <dbReference type="NCBI Taxonomy" id="156174"/>
    <lineage>
        <taxon>Eukaryota</taxon>
        <taxon>Haptista</taxon>
        <taxon>Haptophyta</taxon>
        <taxon>Prymnesiophyceae</taxon>
        <taxon>Prymnesiales</taxon>
        <taxon>Prymnesiaceae</taxon>
        <taxon>Haptolina</taxon>
    </lineage>
</organism>
<name>A0A7S3ALE3_9EUKA</name>
<dbReference type="PROSITE" id="PS00107">
    <property type="entry name" value="PROTEIN_KINASE_ATP"/>
    <property type="match status" value="1"/>
</dbReference>
<dbReference type="InterPro" id="IPR000719">
    <property type="entry name" value="Prot_kinase_dom"/>
</dbReference>
<accession>A0A7S3ALE3</accession>
<dbReference type="Pfam" id="PF00069">
    <property type="entry name" value="Pkinase"/>
    <property type="match status" value="1"/>
</dbReference>
<keyword evidence="1 7" id="KW-0723">Serine/threonine-protein kinase</keyword>
<dbReference type="InterPro" id="IPR008271">
    <property type="entry name" value="Ser/Thr_kinase_AS"/>
</dbReference>
<dbReference type="SMART" id="SM00220">
    <property type="entry name" value="S_TKc"/>
    <property type="match status" value="1"/>
</dbReference>
<feature type="region of interest" description="Disordered" evidence="8">
    <location>
        <begin position="83"/>
        <end position="109"/>
    </location>
</feature>
<keyword evidence="3 6" id="KW-0547">Nucleotide-binding</keyword>
<evidence type="ECO:0000256" key="3">
    <source>
        <dbReference type="ARBA" id="ARBA00022741"/>
    </source>
</evidence>
<dbReference type="GO" id="GO:0005524">
    <property type="term" value="F:ATP binding"/>
    <property type="evidence" value="ECO:0007669"/>
    <property type="project" value="UniProtKB-UniRule"/>
</dbReference>
<keyword evidence="4" id="KW-0418">Kinase</keyword>
<dbReference type="SUPFAM" id="SSF56112">
    <property type="entry name" value="Protein kinase-like (PK-like)"/>
    <property type="match status" value="1"/>
</dbReference>
<sequence length="411" mass="45131">MKQLIWLGCSAGLAYYLYRRTHRLIVRVSHRPVYEASATGLVIDDVGTIVSVNQYKMQTWLGRGSFGEVYRATDEHGESVAIKRIDRSKSKPKKLGRPPARPVPGGGTGDVNAVTREIAVMKKIDHPNCVKLFEVIFDTRGGRIFLAMELLQGGEVMHASNLGGKAYLTERAARPVVQDLLSGLSHLHSLGIIHRDIKPENLVFAEPRPRWGVIPWGALSALGIVNEPRRTVKIIDLGVAQACKVADDGDRLHSGQVDDSLLKSDGTPAFFSPEMIKAGAFHGIRADIWAVGVTIHYLISAKLPFEADSMPALFERVKADPPAIAAHASPVLRRFLHEILHKQPECRPVCASMIRHPWVTGVAAPPPPPEVSDKDLLTAVHHMEGTAITVLRAKRRFLALRRSTTTDASTE</sequence>
<keyword evidence="2" id="KW-0808">Transferase</keyword>
<evidence type="ECO:0000256" key="4">
    <source>
        <dbReference type="ARBA" id="ARBA00022777"/>
    </source>
</evidence>
<dbReference type="InterPro" id="IPR017441">
    <property type="entry name" value="Protein_kinase_ATP_BS"/>
</dbReference>
<proteinExistence type="inferred from homology"/>
<dbReference type="PROSITE" id="PS00108">
    <property type="entry name" value="PROTEIN_KINASE_ST"/>
    <property type="match status" value="1"/>
</dbReference>
<evidence type="ECO:0000313" key="10">
    <source>
        <dbReference type="EMBL" id="CAE0106719.1"/>
    </source>
</evidence>
<dbReference type="PANTHER" id="PTHR43895">
    <property type="entry name" value="CALCIUM/CALMODULIN-DEPENDENT PROTEIN KINASE KINASE-RELATED"/>
    <property type="match status" value="1"/>
</dbReference>
<keyword evidence="5 6" id="KW-0067">ATP-binding</keyword>
<dbReference type="InterPro" id="IPR011009">
    <property type="entry name" value="Kinase-like_dom_sf"/>
</dbReference>
<feature type="domain" description="Protein kinase" evidence="9">
    <location>
        <begin position="55"/>
        <end position="359"/>
    </location>
</feature>
<evidence type="ECO:0000256" key="1">
    <source>
        <dbReference type="ARBA" id="ARBA00022527"/>
    </source>
</evidence>
<dbReference type="PANTHER" id="PTHR43895:SF150">
    <property type="entry name" value="SERINE_THREONINE-PROTEIN KINASE STK11"/>
    <property type="match status" value="1"/>
</dbReference>
<evidence type="ECO:0000256" key="8">
    <source>
        <dbReference type="SAM" id="MobiDB-lite"/>
    </source>
</evidence>
<dbReference type="PROSITE" id="PS50011">
    <property type="entry name" value="PROTEIN_KINASE_DOM"/>
    <property type="match status" value="1"/>
</dbReference>
<dbReference type="AlphaFoldDB" id="A0A7S3ALE3"/>
<dbReference type="GO" id="GO:0004674">
    <property type="term" value="F:protein serine/threonine kinase activity"/>
    <property type="evidence" value="ECO:0007669"/>
    <property type="project" value="UniProtKB-KW"/>
</dbReference>